<dbReference type="CDD" id="cd16936">
    <property type="entry name" value="HATPase_RsbW-like"/>
    <property type="match status" value="1"/>
</dbReference>
<organism evidence="3 4">
    <name type="scientific">Streptomyces muensis</name>
    <dbReference type="NCBI Taxonomy" id="1077944"/>
    <lineage>
        <taxon>Bacteria</taxon>
        <taxon>Bacillati</taxon>
        <taxon>Actinomycetota</taxon>
        <taxon>Actinomycetes</taxon>
        <taxon>Kitasatosporales</taxon>
        <taxon>Streptomycetaceae</taxon>
        <taxon>Streptomyces</taxon>
    </lineage>
</organism>
<comment type="caution">
    <text evidence="3">The sequence shown here is derived from an EMBL/GenBank/DDBJ whole genome shotgun (WGS) entry which is preliminary data.</text>
</comment>
<accession>A0A9X1PXH2</accession>
<evidence type="ECO:0000256" key="1">
    <source>
        <dbReference type="ARBA" id="ARBA00022527"/>
    </source>
</evidence>
<dbReference type="InterPro" id="IPR003594">
    <property type="entry name" value="HATPase_dom"/>
</dbReference>
<dbReference type="Pfam" id="PF13581">
    <property type="entry name" value="HATPase_c_2"/>
    <property type="match status" value="1"/>
</dbReference>
<dbReference type="Gene3D" id="3.30.565.10">
    <property type="entry name" value="Histidine kinase-like ATPase, C-terminal domain"/>
    <property type="match status" value="1"/>
</dbReference>
<evidence type="ECO:0000259" key="2">
    <source>
        <dbReference type="Pfam" id="PF13581"/>
    </source>
</evidence>
<dbReference type="AlphaFoldDB" id="A0A9X1PXH2"/>
<proteinExistence type="predicted"/>
<dbReference type="Proteomes" id="UP001139384">
    <property type="component" value="Unassembled WGS sequence"/>
</dbReference>
<keyword evidence="1" id="KW-0418">Kinase</keyword>
<feature type="domain" description="Histidine kinase/HSP90-like ATPase" evidence="2">
    <location>
        <begin position="19"/>
        <end position="134"/>
    </location>
</feature>
<keyword evidence="3" id="KW-0547">Nucleotide-binding</keyword>
<protein>
    <submittedName>
        <fullName evidence="3">ATP-binding protein</fullName>
    </submittedName>
</protein>
<keyword evidence="3" id="KW-0067">ATP-binding</keyword>
<evidence type="ECO:0000313" key="3">
    <source>
        <dbReference type="EMBL" id="MCF1594364.1"/>
    </source>
</evidence>
<dbReference type="PANTHER" id="PTHR35526:SF3">
    <property type="entry name" value="ANTI-SIGMA-F FACTOR RSBW"/>
    <property type="match status" value="1"/>
</dbReference>
<dbReference type="RefSeq" id="WP_234762623.1">
    <property type="nucleotide sequence ID" value="NZ_JAKEIP010000036.1"/>
</dbReference>
<dbReference type="SUPFAM" id="SSF55874">
    <property type="entry name" value="ATPase domain of HSP90 chaperone/DNA topoisomerase II/histidine kinase"/>
    <property type="match status" value="1"/>
</dbReference>
<dbReference type="GO" id="GO:0005524">
    <property type="term" value="F:ATP binding"/>
    <property type="evidence" value="ECO:0007669"/>
    <property type="project" value="UniProtKB-KW"/>
</dbReference>
<name>A0A9X1PXH2_STRM4</name>
<sequence length="143" mass="15596">MPTRAVPLAAAQAATHQFPRQRRSVGRARAALREQLAIWHIEGELVDRAALLLSELATNAVNAKTAPGREIQVRFVLTGRELRVEVADASDEQPMMRHASNDDESGRGLQLVAALADSWGVEPRDIVGKVVWARLMLPEGDAS</sequence>
<keyword evidence="1" id="KW-0808">Transferase</keyword>
<keyword evidence="1" id="KW-0723">Serine/threonine-protein kinase</keyword>
<keyword evidence="4" id="KW-1185">Reference proteome</keyword>
<dbReference type="InterPro" id="IPR050267">
    <property type="entry name" value="Anti-sigma-factor_SerPK"/>
</dbReference>
<reference evidence="3" key="1">
    <citation type="submission" date="2022-01" db="EMBL/GenBank/DDBJ databases">
        <title>Draft Genome Sequences of Seven Type Strains of the Genus Streptomyces.</title>
        <authorList>
            <person name="Aziz S."/>
            <person name="Coretto E."/>
            <person name="Chronakova A."/>
            <person name="Sproer C."/>
            <person name="Huber K."/>
            <person name="Nouioui I."/>
            <person name="Gross H."/>
        </authorList>
    </citation>
    <scope>NUCLEOTIDE SEQUENCE</scope>
    <source>
        <strain evidence="3">DSM 103493</strain>
    </source>
</reference>
<gene>
    <name evidence="3" type="ORF">L0P92_12410</name>
</gene>
<dbReference type="PANTHER" id="PTHR35526">
    <property type="entry name" value="ANTI-SIGMA-F FACTOR RSBW-RELATED"/>
    <property type="match status" value="1"/>
</dbReference>
<dbReference type="EMBL" id="JAKEIP010000036">
    <property type="protein sequence ID" value="MCF1594364.1"/>
    <property type="molecule type" value="Genomic_DNA"/>
</dbReference>
<dbReference type="GO" id="GO:0004674">
    <property type="term" value="F:protein serine/threonine kinase activity"/>
    <property type="evidence" value="ECO:0007669"/>
    <property type="project" value="UniProtKB-KW"/>
</dbReference>
<dbReference type="InterPro" id="IPR036890">
    <property type="entry name" value="HATPase_C_sf"/>
</dbReference>
<evidence type="ECO:0000313" key="4">
    <source>
        <dbReference type="Proteomes" id="UP001139384"/>
    </source>
</evidence>